<organism evidence="1 2">
    <name type="scientific">Symbiodinium necroappetens</name>
    <dbReference type="NCBI Taxonomy" id="1628268"/>
    <lineage>
        <taxon>Eukaryota</taxon>
        <taxon>Sar</taxon>
        <taxon>Alveolata</taxon>
        <taxon>Dinophyceae</taxon>
        <taxon>Suessiales</taxon>
        <taxon>Symbiodiniaceae</taxon>
        <taxon>Symbiodinium</taxon>
    </lineage>
</organism>
<protein>
    <submittedName>
        <fullName evidence="1">Uncharacterized protein</fullName>
    </submittedName>
</protein>
<proteinExistence type="predicted"/>
<evidence type="ECO:0000313" key="2">
    <source>
        <dbReference type="Proteomes" id="UP000601435"/>
    </source>
</evidence>
<dbReference type="EMBL" id="CAJNJA010042842">
    <property type="protein sequence ID" value="CAE7787773.1"/>
    <property type="molecule type" value="Genomic_DNA"/>
</dbReference>
<dbReference type="AlphaFoldDB" id="A0A812YH98"/>
<name>A0A812YH98_9DINO</name>
<gene>
    <name evidence="1" type="ORF">SNEC2469_LOCUS23123</name>
</gene>
<accession>A0A812YH98</accession>
<comment type="caution">
    <text evidence="1">The sequence shown here is derived from an EMBL/GenBank/DDBJ whole genome shotgun (WGS) entry which is preliminary data.</text>
</comment>
<reference evidence="1" key="1">
    <citation type="submission" date="2021-02" db="EMBL/GenBank/DDBJ databases">
        <authorList>
            <person name="Dougan E. K."/>
            <person name="Rhodes N."/>
            <person name="Thang M."/>
            <person name="Chan C."/>
        </authorList>
    </citation>
    <scope>NUCLEOTIDE SEQUENCE</scope>
</reference>
<sequence length="118" mass="12889">MLICPTSISLASFKAESVAPCQVVLPQLPCPNRPRHFPQSPGVDWRFGSFRGHGNLPSDRTLGQVHPRASRHFLALLRCRQGIGLGVLAERATGLGKFPFIGRQLAGRGGFWLQGCTR</sequence>
<keyword evidence="2" id="KW-1185">Reference proteome</keyword>
<dbReference type="Proteomes" id="UP000601435">
    <property type="component" value="Unassembled WGS sequence"/>
</dbReference>
<evidence type="ECO:0000313" key="1">
    <source>
        <dbReference type="EMBL" id="CAE7787773.1"/>
    </source>
</evidence>
<dbReference type="OrthoDB" id="406181at2759"/>